<sequence length="148" mass="16732">MAEQRGKIKEIGSVSDVYVCLIVMTKSLIHNMKFATLGQNVQIDADSPMYEKWRKLPIPLIFKVYLFNVTNPEEVNGGERPVLSEVGPYVYDADRGMDFSFYVYSTCGSYQQYQSDLGDLHRLFLDKGPDPIVGYKSVGTFGFGFGQF</sequence>
<organism evidence="8 9">
    <name type="scientific">Eumeta variegata</name>
    <name type="common">Bagworm moth</name>
    <name type="synonym">Eumeta japonica</name>
    <dbReference type="NCBI Taxonomy" id="151549"/>
    <lineage>
        <taxon>Eukaryota</taxon>
        <taxon>Metazoa</taxon>
        <taxon>Ecdysozoa</taxon>
        <taxon>Arthropoda</taxon>
        <taxon>Hexapoda</taxon>
        <taxon>Insecta</taxon>
        <taxon>Pterygota</taxon>
        <taxon>Neoptera</taxon>
        <taxon>Endopterygota</taxon>
        <taxon>Lepidoptera</taxon>
        <taxon>Glossata</taxon>
        <taxon>Ditrysia</taxon>
        <taxon>Tineoidea</taxon>
        <taxon>Psychidae</taxon>
        <taxon>Oiketicinae</taxon>
        <taxon>Eumeta</taxon>
    </lineage>
</organism>
<dbReference type="PRINTS" id="PR01609">
    <property type="entry name" value="CD36FAMILY"/>
</dbReference>
<dbReference type="PANTHER" id="PTHR11923">
    <property type="entry name" value="SCAVENGER RECEPTOR CLASS B TYPE-1 SR-B1"/>
    <property type="match status" value="1"/>
</dbReference>
<keyword evidence="5" id="KW-1133">Transmembrane helix</keyword>
<dbReference type="InterPro" id="IPR002159">
    <property type="entry name" value="CD36_fam"/>
</dbReference>
<keyword evidence="9" id="KW-1185">Reference proteome</keyword>
<protein>
    <submittedName>
        <fullName evidence="8">Sensory neuron membrane protein 2</fullName>
    </submittedName>
</protein>
<comment type="subcellular location">
    <subcellularLocation>
        <location evidence="1">Cell membrane</location>
    </subcellularLocation>
</comment>
<evidence type="ECO:0000256" key="1">
    <source>
        <dbReference type="ARBA" id="ARBA00004236"/>
    </source>
</evidence>
<keyword evidence="6" id="KW-0472">Membrane</keyword>
<keyword evidence="4" id="KW-0812">Transmembrane</keyword>
<evidence type="ECO:0000256" key="2">
    <source>
        <dbReference type="ARBA" id="ARBA00010532"/>
    </source>
</evidence>
<dbReference type="OrthoDB" id="195015at2759"/>
<dbReference type="EMBL" id="BGZK01000591">
    <property type="protein sequence ID" value="GBP51882.1"/>
    <property type="molecule type" value="Genomic_DNA"/>
</dbReference>
<evidence type="ECO:0000313" key="9">
    <source>
        <dbReference type="Proteomes" id="UP000299102"/>
    </source>
</evidence>
<name>A0A4C1WN04_EUMVA</name>
<dbReference type="GO" id="GO:0005886">
    <property type="term" value="C:plasma membrane"/>
    <property type="evidence" value="ECO:0007669"/>
    <property type="project" value="UniProtKB-SubCell"/>
</dbReference>
<keyword evidence="3" id="KW-1003">Cell membrane</keyword>
<dbReference type="GO" id="GO:0005044">
    <property type="term" value="F:scavenger receptor activity"/>
    <property type="evidence" value="ECO:0007669"/>
    <property type="project" value="TreeGrafter"/>
</dbReference>
<evidence type="ECO:0000256" key="3">
    <source>
        <dbReference type="ARBA" id="ARBA00022475"/>
    </source>
</evidence>
<accession>A0A4C1WN04</accession>
<dbReference type="Pfam" id="PF01130">
    <property type="entry name" value="CD36"/>
    <property type="match status" value="1"/>
</dbReference>
<dbReference type="PANTHER" id="PTHR11923:SF93">
    <property type="entry name" value="GH07959P-RELATED"/>
    <property type="match status" value="1"/>
</dbReference>
<evidence type="ECO:0000256" key="6">
    <source>
        <dbReference type="ARBA" id="ARBA00023136"/>
    </source>
</evidence>
<dbReference type="STRING" id="151549.A0A4C1WN04"/>
<keyword evidence="7" id="KW-0325">Glycoprotein</keyword>
<proteinExistence type="inferred from homology"/>
<evidence type="ECO:0000256" key="5">
    <source>
        <dbReference type="ARBA" id="ARBA00022989"/>
    </source>
</evidence>
<evidence type="ECO:0000256" key="7">
    <source>
        <dbReference type="ARBA" id="ARBA00023180"/>
    </source>
</evidence>
<comment type="similarity">
    <text evidence="2">Belongs to the CD36 family.</text>
</comment>
<comment type="caution">
    <text evidence="8">The sequence shown here is derived from an EMBL/GenBank/DDBJ whole genome shotgun (WGS) entry which is preliminary data.</text>
</comment>
<evidence type="ECO:0000313" key="8">
    <source>
        <dbReference type="EMBL" id="GBP51882.1"/>
    </source>
</evidence>
<reference evidence="8 9" key="1">
    <citation type="journal article" date="2019" name="Commun. Biol.">
        <title>The bagworm genome reveals a unique fibroin gene that provides high tensile strength.</title>
        <authorList>
            <person name="Kono N."/>
            <person name="Nakamura H."/>
            <person name="Ohtoshi R."/>
            <person name="Tomita M."/>
            <person name="Numata K."/>
            <person name="Arakawa K."/>
        </authorList>
    </citation>
    <scope>NUCLEOTIDE SEQUENCE [LARGE SCALE GENOMIC DNA]</scope>
</reference>
<evidence type="ECO:0000256" key="4">
    <source>
        <dbReference type="ARBA" id="ARBA00022692"/>
    </source>
</evidence>
<dbReference type="GO" id="GO:0005737">
    <property type="term" value="C:cytoplasm"/>
    <property type="evidence" value="ECO:0007669"/>
    <property type="project" value="TreeGrafter"/>
</dbReference>
<dbReference type="Proteomes" id="UP000299102">
    <property type="component" value="Unassembled WGS sequence"/>
</dbReference>
<gene>
    <name evidence="8" type="ORF">EVAR_47059_1</name>
</gene>
<dbReference type="AlphaFoldDB" id="A0A4C1WN04"/>